<keyword evidence="1" id="KW-0812">Transmembrane</keyword>
<comment type="caution">
    <text evidence="2">The sequence shown here is derived from an EMBL/GenBank/DDBJ whole genome shotgun (WGS) entry which is preliminary data.</text>
</comment>
<keyword evidence="1" id="KW-0472">Membrane</keyword>
<dbReference type="AlphaFoldDB" id="A0A8T5GE85"/>
<protein>
    <submittedName>
        <fullName evidence="2">Uncharacterized protein</fullName>
    </submittedName>
</protein>
<keyword evidence="1" id="KW-1133">Transmembrane helix</keyword>
<evidence type="ECO:0000256" key="1">
    <source>
        <dbReference type="SAM" id="Phobius"/>
    </source>
</evidence>
<accession>A0A8T5GE85</accession>
<dbReference type="EMBL" id="JABJNZ010000012">
    <property type="protein sequence ID" value="MBT4870058.1"/>
    <property type="molecule type" value="Genomic_DNA"/>
</dbReference>
<feature type="transmembrane region" description="Helical" evidence="1">
    <location>
        <begin position="7"/>
        <end position="26"/>
    </location>
</feature>
<evidence type="ECO:0000313" key="2">
    <source>
        <dbReference type="EMBL" id="MBT4870058.1"/>
    </source>
</evidence>
<evidence type="ECO:0000313" key="3">
    <source>
        <dbReference type="Proteomes" id="UP000722459"/>
    </source>
</evidence>
<dbReference type="Proteomes" id="UP000722459">
    <property type="component" value="Unassembled WGS sequence"/>
</dbReference>
<proteinExistence type="predicted"/>
<organism evidence="2 3">
    <name type="scientific">Candidatus Iainarchaeum sp</name>
    <dbReference type="NCBI Taxonomy" id="3101447"/>
    <lineage>
        <taxon>Archaea</taxon>
        <taxon>Candidatus Iainarchaeota</taxon>
        <taxon>Candidatus Iainarchaeia</taxon>
        <taxon>Candidatus Iainarchaeales</taxon>
        <taxon>Candidatus Iainarchaeaceae</taxon>
        <taxon>Candidatus Iainarchaeum</taxon>
    </lineage>
</organism>
<gene>
    <name evidence="2" type="ORF">HON47_00595</name>
</gene>
<feature type="transmembrane region" description="Helical" evidence="1">
    <location>
        <begin position="38"/>
        <end position="64"/>
    </location>
</feature>
<reference evidence="2" key="1">
    <citation type="journal article" date="2021" name="ISME J.">
        <title>Mercury methylation by metabolically versatile and cosmopolitan marine bacteria.</title>
        <authorList>
            <person name="Lin H."/>
            <person name="Ascher D.B."/>
            <person name="Myung Y."/>
            <person name="Lamborg C.H."/>
            <person name="Hallam S.J."/>
            <person name="Gionfriddo C.M."/>
            <person name="Holt K.E."/>
            <person name="Moreau J.W."/>
        </authorList>
    </citation>
    <scope>NUCLEOTIDE SEQUENCE</scope>
    <source>
        <strain evidence="2">SI075_bin30</strain>
    </source>
</reference>
<name>A0A8T5GE85_9ARCH</name>
<sequence length="75" mass="8547">MKGNAEFLILFIPFLLIGIGSFYVAWFYSLESILINPVLVFGVQLVLSAVGIFCAAVDIFAIMVQYVNWKYYKEE</sequence>